<evidence type="ECO:0000313" key="2">
    <source>
        <dbReference type="Proteomes" id="UP000663844"/>
    </source>
</evidence>
<dbReference type="Proteomes" id="UP000663844">
    <property type="component" value="Unassembled WGS sequence"/>
</dbReference>
<dbReference type="EMBL" id="CAJOAZ010001839">
    <property type="protein sequence ID" value="CAF3863737.1"/>
    <property type="molecule type" value="Genomic_DNA"/>
</dbReference>
<comment type="caution">
    <text evidence="1">The sequence shown here is derived from an EMBL/GenBank/DDBJ whole genome shotgun (WGS) entry which is preliminary data.</text>
</comment>
<gene>
    <name evidence="1" type="ORF">OXD698_LOCUS21962</name>
</gene>
<sequence>ACNACAKRLIMYPFMIQKSPCIICSKHIPPASSTEIPLEKREARVCQKHGTNDYSQNFQCMLCKKLQPVSTGELATPAKNPLPLYICVECWLAGGGTESRCSGFVLD</sequence>
<evidence type="ECO:0000313" key="1">
    <source>
        <dbReference type="EMBL" id="CAF3863737.1"/>
    </source>
</evidence>
<organism evidence="1 2">
    <name type="scientific">Adineta steineri</name>
    <dbReference type="NCBI Taxonomy" id="433720"/>
    <lineage>
        <taxon>Eukaryota</taxon>
        <taxon>Metazoa</taxon>
        <taxon>Spiralia</taxon>
        <taxon>Gnathifera</taxon>
        <taxon>Rotifera</taxon>
        <taxon>Eurotatoria</taxon>
        <taxon>Bdelloidea</taxon>
        <taxon>Adinetida</taxon>
        <taxon>Adinetidae</taxon>
        <taxon>Adineta</taxon>
    </lineage>
</organism>
<dbReference type="AlphaFoldDB" id="A0A819FF80"/>
<name>A0A819FF80_9BILA</name>
<feature type="non-terminal residue" evidence="1">
    <location>
        <position position="1"/>
    </location>
</feature>
<protein>
    <submittedName>
        <fullName evidence="1">Uncharacterized protein</fullName>
    </submittedName>
</protein>
<reference evidence="1" key="1">
    <citation type="submission" date="2021-02" db="EMBL/GenBank/DDBJ databases">
        <authorList>
            <person name="Nowell W R."/>
        </authorList>
    </citation>
    <scope>NUCLEOTIDE SEQUENCE</scope>
</reference>
<accession>A0A819FF80</accession>
<proteinExistence type="predicted"/>